<accession>A0A3R7Z0X3</accession>
<dbReference type="Proteomes" id="UP000286097">
    <property type="component" value="Unassembled WGS sequence"/>
</dbReference>
<reference evidence="2 3" key="1">
    <citation type="submission" date="2018-06" db="EMBL/GenBank/DDBJ databases">
        <title>Comparative genomics of downy mildews reveals potential adaptations to biotrophy.</title>
        <authorList>
            <person name="Fletcher K."/>
            <person name="Klosterman S.J."/>
            <person name="Derevnina L."/>
            <person name="Martin F."/>
            <person name="Koike S."/>
            <person name="Reyes Chin-Wo S."/>
            <person name="Mou B."/>
            <person name="Michelmore R."/>
        </authorList>
    </citation>
    <scope>NUCLEOTIDE SEQUENCE [LARGE SCALE GENOMIC DNA]</scope>
    <source>
        <strain evidence="2 3">R13</strain>
    </source>
</reference>
<name>A0A3R7Z0X3_9STRA</name>
<organism evidence="2 3">
    <name type="scientific">Peronospora effusa</name>
    <dbReference type="NCBI Taxonomy" id="542832"/>
    <lineage>
        <taxon>Eukaryota</taxon>
        <taxon>Sar</taxon>
        <taxon>Stramenopiles</taxon>
        <taxon>Oomycota</taxon>
        <taxon>Peronosporomycetes</taxon>
        <taxon>Peronosporales</taxon>
        <taxon>Peronosporaceae</taxon>
        <taxon>Peronospora</taxon>
    </lineage>
</organism>
<proteinExistence type="predicted"/>
<evidence type="ECO:0000313" key="2">
    <source>
        <dbReference type="EMBL" id="RQM17150.1"/>
    </source>
</evidence>
<feature type="compositionally biased region" description="Polar residues" evidence="1">
    <location>
        <begin position="31"/>
        <end position="40"/>
    </location>
</feature>
<sequence length="143" mass="15868">MIFLTRNSRLVDNDEEEVVPVVLKKGKKSKQSNSTVQTSHSMEEDMPSSQLTQKCTLRVPLTQQKTLQLNSPGVFNLTASIAQELNSVLLSPLSRNRFSLGSMPVAKLKKKTSSKNPFSSPKKVKVKGETSNATDRPNSRPRK</sequence>
<evidence type="ECO:0000313" key="3">
    <source>
        <dbReference type="Proteomes" id="UP000286097"/>
    </source>
</evidence>
<evidence type="ECO:0000256" key="1">
    <source>
        <dbReference type="SAM" id="MobiDB-lite"/>
    </source>
</evidence>
<dbReference type="AlphaFoldDB" id="A0A3R7Z0X3"/>
<gene>
    <name evidence="2" type="ORF">DD237_001943</name>
</gene>
<protein>
    <submittedName>
        <fullName evidence="2">Uncharacterized protein</fullName>
    </submittedName>
</protein>
<feature type="region of interest" description="Disordered" evidence="1">
    <location>
        <begin position="26"/>
        <end position="51"/>
    </location>
</feature>
<comment type="caution">
    <text evidence="2">The sequence shown here is derived from an EMBL/GenBank/DDBJ whole genome shotgun (WGS) entry which is preliminary data.</text>
</comment>
<dbReference type="VEuPathDB" id="FungiDB:DD237_001943"/>
<feature type="region of interest" description="Disordered" evidence="1">
    <location>
        <begin position="102"/>
        <end position="143"/>
    </location>
</feature>
<dbReference type="EMBL" id="QKXF01000102">
    <property type="protein sequence ID" value="RQM17150.1"/>
    <property type="molecule type" value="Genomic_DNA"/>
</dbReference>